<feature type="region of interest" description="Disordered" evidence="1">
    <location>
        <begin position="244"/>
        <end position="265"/>
    </location>
</feature>
<protein>
    <submittedName>
        <fullName evidence="3">Uncharacterized protein</fullName>
    </submittedName>
</protein>
<evidence type="ECO:0000313" key="3">
    <source>
        <dbReference type="EMBL" id="OTF73784.1"/>
    </source>
</evidence>
<sequence>MFNIHHSNAKFVIFLLFLSSFCKNGLSQSFTPLNFNETSSPEFQLLPTPLQLQPLPLSKSNAIEYFQSLFQQALPFNLNREQTKIFLIAPTNLTSNNNSNETLQAPTNIANENIIFNQPIERKKSFYFLIPNQQLTGRSATDQPQIVSDSSVDSSFPQNVTDFNSNANGNFSLLTEESRTSGNDSRSLSNPFASAPYRSSNDVIDNLIKNIFNDITLQSLPPEDVLFGKLPEKQFDPAEIFGNFTQPEKQSTIELNQQPQYEPAS</sequence>
<comment type="caution">
    <text evidence="3">The sequence shown here is derived from an EMBL/GenBank/DDBJ whole genome shotgun (WGS) entry which is preliminary data.</text>
</comment>
<keyword evidence="4" id="KW-1185">Reference proteome</keyword>
<dbReference type="Proteomes" id="UP000194236">
    <property type="component" value="Unassembled WGS sequence"/>
</dbReference>
<feature type="signal peptide" evidence="2">
    <location>
        <begin position="1"/>
        <end position="27"/>
    </location>
</feature>
<proteinExistence type="predicted"/>
<dbReference type="OrthoDB" id="10541571at2759"/>
<reference evidence="3 4" key="1">
    <citation type="submission" date="2017-03" db="EMBL/GenBank/DDBJ databases">
        <title>Genome Survey of Euroglyphus maynei.</title>
        <authorList>
            <person name="Arlian L.G."/>
            <person name="Morgan M.S."/>
            <person name="Rider S.D."/>
        </authorList>
    </citation>
    <scope>NUCLEOTIDE SEQUENCE [LARGE SCALE GENOMIC DNA]</scope>
    <source>
        <strain evidence="3">Arlian Lab</strain>
        <tissue evidence="3">Whole body</tissue>
    </source>
</reference>
<accession>A0A1Y3B160</accession>
<feature type="non-terminal residue" evidence="3">
    <location>
        <position position="265"/>
    </location>
</feature>
<dbReference type="EMBL" id="MUJZ01050144">
    <property type="protein sequence ID" value="OTF73784.1"/>
    <property type="molecule type" value="Genomic_DNA"/>
</dbReference>
<feature type="chain" id="PRO_5012734349" evidence="2">
    <location>
        <begin position="28"/>
        <end position="265"/>
    </location>
</feature>
<organism evidence="3 4">
    <name type="scientific">Euroglyphus maynei</name>
    <name type="common">Mayne's house dust mite</name>
    <dbReference type="NCBI Taxonomy" id="6958"/>
    <lineage>
        <taxon>Eukaryota</taxon>
        <taxon>Metazoa</taxon>
        <taxon>Ecdysozoa</taxon>
        <taxon>Arthropoda</taxon>
        <taxon>Chelicerata</taxon>
        <taxon>Arachnida</taxon>
        <taxon>Acari</taxon>
        <taxon>Acariformes</taxon>
        <taxon>Sarcoptiformes</taxon>
        <taxon>Astigmata</taxon>
        <taxon>Psoroptidia</taxon>
        <taxon>Analgoidea</taxon>
        <taxon>Pyroglyphidae</taxon>
        <taxon>Pyroglyphinae</taxon>
        <taxon>Euroglyphus</taxon>
    </lineage>
</organism>
<gene>
    <name evidence="3" type="ORF">BLA29_007517</name>
</gene>
<evidence type="ECO:0000256" key="1">
    <source>
        <dbReference type="SAM" id="MobiDB-lite"/>
    </source>
</evidence>
<name>A0A1Y3B160_EURMA</name>
<dbReference type="AlphaFoldDB" id="A0A1Y3B160"/>
<keyword evidence="2" id="KW-0732">Signal</keyword>
<evidence type="ECO:0000313" key="4">
    <source>
        <dbReference type="Proteomes" id="UP000194236"/>
    </source>
</evidence>
<evidence type="ECO:0000256" key="2">
    <source>
        <dbReference type="SAM" id="SignalP"/>
    </source>
</evidence>